<name>F8FAW2_PAEMK</name>
<dbReference type="Pfam" id="PF00300">
    <property type="entry name" value="His_Phos_1"/>
    <property type="match status" value="1"/>
</dbReference>
<evidence type="ECO:0000313" key="5">
    <source>
        <dbReference type="Proteomes" id="UP000006620"/>
    </source>
</evidence>
<feature type="active site" description="Proton donor/acceptor" evidence="2">
    <location>
        <position position="83"/>
    </location>
</feature>
<evidence type="ECO:0000256" key="2">
    <source>
        <dbReference type="PIRSR" id="PIRSR613078-1"/>
    </source>
</evidence>
<gene>
    <name evidence="4" type="ordered locus">KNP414_02803</name>
</gene>
<sequence length="198" mass="22314">MTILGLIRHGTTEWNLEGRMQGQMDTPLAEVGRMQARLLAKRLQGEAWDGILCSDLIRARETAETISQVTGIPLLGTDQRLRERAFGELEGTTVADRVARWGENWREQDLGMEKDEDLLARWNAFLLDTEREHAGKRLLIVSHGGYIAPVLARFLGRTIDEHLKNTSLTVVERLEAQWSCSLLNCTLHLKELEEGAVG</sequence>
<dbReference type="EMBL" id="CP002869">
    <property type="protein sequence ID" value="AEI41363.1"/>
    <property type="molecule type" value="Genomic_DNA"/>
</dbReference>
<dbReference type="PANTHER" id="PTHR46517:SF1">
    <property type="entry name" value="FRUCTOSE-2,6-BISPHOSPHATASE TIGAR"/>
    <property type="match status" value="1"/>
</dbReference>
<dbReference type="AlphaFoldDB" id="F8FAW2"/>
<feature type="binding site" evidence="3">
    <location>
        <position position="58"/>
    </location>
    <ligand>
        <name>substrate</name>
    </ligand>
</feature>
<dbReference type="InterPro" id="IPR013078">
    <property type="entry name" value="His_Pase_superF_clade-1"/>
</dbReference>
<feature type="binding site" evidence="3">
    <location>
        <begin position="8"/>
        <end position="15"/>
    </location>
    <ligand>
        <name>substrate</name>
    </ligand>
</feature>
<dbReference type="HOGENOM" id="CLU_033323_9_5_9"/>
<protein>
    <submittedName>
        <fullName evidence="4">Phosphoglycerate mutase</fullName>
    </submittedName>
</protein>
<dbReference type="GO" id="GO:0045820">
    <property type="term" value="P:negative regulation of glycolytic process"/>
    <property type="evidence" value="ECO:0007669"/>
    <property type="project" value="TreeGrafter"/>
</dbReference>
<dbReference type="Gene3D" id="3.40.50.1240">
    <property type="entry name" value="Phosphoglycerate mutase-like"/>
    <property type="match status" value="1"/>
</dbReference>
<dbReference type="GO" id="GO:0043456">
    <property type="term" value="P:regulation of pentose-phosphate shunt"/>
    <property type="evidence" value="ECO:0007669"/>
    <property type="project" value="TreeGrafter"/>
</dbReference>
<dbReference type="GO" id="GO:0004331">
    <property type="term" value="F:fructose-2,6-bisphosphate 2-phosphatase activity"/>
    <property type="evidence" value="ECO:0007669"/>
    <property type="project" value="TreeGrafter"/>
</dbReference>
<dbReference type="RefSeq" id="WP_013916524.1">
    <property type="nucleotide sequence ID" value="NC_015690.1"/>
</dbReference>
<evidence type="ECO:0000256" key="1">
    <source>
        <dbReference type="ARBA" id="ARBA00022801"/>
    </source>
</evidence>
<dbReference type="InterPro" id="IPR029033">
    <property type="entry name" value="His_PPase_superfam"/>
</dbReference>
<dbReference type="GO" id="GO:0005829">
    <property type="term" value="C:cytosol"/>
    <property type="evidence" value="ECO:0007669"/>
    <property type="project" value="TreeGrafter"/>
</dbReference>
<reference evidence="4 5" key="2">
    <citation type="journal article" date="2013" name="Genome Announc.">
        <title>Genome Sequence of Growth-Improving Paenibacillus mucilaginosus Strain KNP414.</title>
        <authorList>
            <person name="Lu J.J."/>
            <person name="Wang J.F."/>
            <person name="Hu X.F."/>
        </authorList>
    </citation>
    <scope>NUCLEOTIDE SEQUENCE [LARGE SCALE GENOMIC DNA]</scope>
    <source>
        <strain evidence="4 5">KNP414</strain>
    </source>
</reference>
<dbReference type="PANTHER" id="PTHR46517">
    <property type="entry name" value="FRUCTOSE-2,6-BISPHOSPHATASE TIGAR"/>
    <property type="match status" value="1"/>
</dbReference>
<dbReference type="CDD" id="cd07067">
    <property type="entry name" value="HP_PGM_like"/>
    <property type="match status" value="1"/>
</dbReference>
<dbReference type="SMART" id="SM00855">
    <property type="entry name" value="PGAM"/>
    <property type="match status" value="1"/>
</dbReference>
<dbReference type="SUPFAM" id="SSF53254">
    <property type="entry name" value="Phosphoglycerate mutase-like"/>
    <property type="match status" value="1"/>
</dbReference>
<dbReference type="Proteomes" id="UP000006620">
    <property type="component" value="Chromosome"/>
</dbReference>
<reference evidence="5" key="1">
    <citation type="submission" date="2011-06" db="EMBL/GenBank/DDBJ databases">
        <title>Complete genome sequence of Paenibacillus mucilaginosus KNP414.</title>
        <authorList>
            <person name="Wang J."/>
            <person name="Hu S."/>
            <person name="Hu X."/>
            <person name="Zhang B."/>
            <person name="Dong D."/>
            <person name="Zhang S."/>
            <person name="Zhao K."/>
            <person name="Wu D."/>
        </authorList>
    </citation>
    <scope>NUCLEOTIDE SEQUENCE [LARGE SCALE GENOMIC DNA]</scope>
    <source>
        <strain evidence="5">KNP414</strain>
    </source>
</reference>
<dbReference type="InterPro" id="IPR051695">
    <property type="entry name" value="Phosphoglycerate_Mutase"/>
</dbReference>
<feature type="active site" description="Tele-phosphohistidine intermediate" evidence="2">
    <location>
        <position position="9"/>
    </location>
</feature>
<proteinExistence type="predicted"/>
<evidence type="ECO:0000256" key="3">
    <source>
        <dbReference type="PIRSR" id="PIRSR613078-2"/>
    </source>
</evidence>
<evidence type="ECO:0000313" key="4">
    <source>
        <dbReference type="EMBL" id="AEI41363.1"/>
    </source>
</evidence>
<dbReference type="PATRIC" id="fig|1036673.3.peg.2559"/>
<dbReference type="KEGG" id="pms:KNP414_02803"/>
<organism evidence="4 5">
    <name type="scientific">Paenibacillus mucilaginosus (strain KNP414)</name>
    <dbReference type="NCBI Taxonomy" id="1036673"/>
    <lineage>
        <taxon>Bacteria</taxon>
        <taxon>Bacillati</taxon>
        <taxon>Bacillota</taxon>
        <taxon>Bacilli</taxon>
        <taxon>Bacillales</taxon>
        <taxon>Paenibacillaceae</taxon>
        <taxon>Paenibacillus</taxon>
    </lineage>
</organism>
<keyword evidence="1" id="KW-0378">Hydrolase</keyword>
<accession>F8FAW2</accession>